<accession>A0ACC2QUH6</accession>
<proteinExistence type="predicted"/>
<sequence length="486" mass="54542">MLTFEMYYLGFLIACVFSWKASAVSPPIERIITEYFNSQSVKSFKSAWDIHRRPMEHAIKTALAETVGLPGMNVYVRKLKDKITVGYLHDDNQVQVLLTDLKLHTMPRCRLPDVYFPLADNILKIESKLSEMIIQANYSLIRNPKHIIYETQDQDPKQYSPFLFAQVSETGSVAIRADDCTLSGFIIATLGGNSVNLGYDYFKLSGCVYTIEIYKPGSNSLPVIAKYKMDKDDDDGSLSLSELMLRPLLTEELLPKIQAAVFSFVNGSAIFGSMYTEYQDNQVIVFQATAEYMTDFAKLMNIISVNLKEGAIDMADHTLLTNNDNPKEKVQLTGMVLFGLNSMYSAHSGGPIKTDKVMIAEEIRFSSLQVRGTLKIISGGSEQSFVFASEIIDLVVDVHMEGQRWNKTTIKVKGLRRMSFSLAQLTHVSAEDVIGSYLVNAVTKLIHAHLKTTVPEAINPTKVSQEWSSDKYKKLNKNPTRKTSNK</sequence>
<protein>
    <submittedName>
        <fullName evidence="1">Uncharacterized protein</fullName>
    </submittedName>
</protein>
<dbReference type="EMBL" id="CM056792">
    <property type="protein sequence ID" value="KAJ8722196.1"/>
    <property type="molecule type" value="Genomic_DNA"/>
</dbReference>
<evidence type="ECO:0000313" key="1">
    <source>
        <dbReference type="EMBL" id="KAJ8722196.1"/>
    </source>
</evidence>
<gene>
    <name evidence="1" type="ORF">PYW08_004598</name>
</gene>
<comment type="caution">
    <text evidence="1">The sequence shown here is derived from an EMBL/GenBank/DDBJ whole genome shotgun (WGS) entry which is preliminary data.</text>
</comment>
<dbReference type="Proteomes" id="UP001231649">
    <property type="component" value="Chromosome 16"/>
</dbReference>
<organism evidence="1 2">
    <name type="scientific">Mythimna loreyi</name>
    <dbReference type="NCBI Taxonomy" id="667449"/>
    <lineage>
        <taxon>Eukaryota</taxon>
        <taxon>Metazoa</taxon>
        <taxon>Ecdysozoa</taxon>
        <taxon>Arthropoda</taxon>
        <taxon>Hexapoda</taxon>
        <taxon>Insecta</taxon>
        <taxon>Pterygota</taxon>
        <taxon>Neoptera</taxon>
        <taxon>Endopterygota</taxon>
        <taxon>Lepidoptera</taxon>
        <taxon>Glossata</taxon>
        <taxon>Ditrysia</taxon>
        <taxon>Noctuoidea</taxon>
        <taxon>Noctuidae</taxon>
        <taxon>Noctuinae</taxon>
        <taxon>Hadenini</taxon>
        <taxon>Mythimna</taxon>
    </lineage>
</organism>
<name>A0ACC2QUH6_9NEOP</name>
<keyword evidence="2" id="KW-1185">Reference proteome</keyword>
<reference evidence="1" key="1">
    <citation type="submission" date="2023-03" db="EMBL/GenBank/DDBJ databases">
        <title>Chromosome-level genomes of two armyworms, Mythimna separata and Mythimna loreyi, provide insights into the biosynthesis and reception of sex pheromones.</title>
        <authorList>
            <person name="Zhao H."/>
        </authorList>
    </citation>
    <scope>NUCLEOTIDE SEQUENCE</scope>
    <source>
        <strain evidence="1">BeijingLab</strain>
    </source>
</reference>
<evidence type="ECO:0000313" key="2">
    <source>
        <dbReference type="Proteomes" id="UP001231649"/>
    </source>
</evidence>